<evidence type="ECO:0000256" key="2">
    <source>
        <dbReference type="ARBA" id="ARBA00011245"/>
    </source>
</evidence>
<dbReference type="Proteomes" id="UP000076586">
    <property type="component" value="Unassembled WGS sequence"/>
</dbReference>
<dbReference type="InterPro" id="IPR050883">
    <property type="entry name" value="PNGase"/>
</dbReference>
<reference evidence="8" key="1">
    <citation type="submission" date="2016-04" db="EMBL/GenBank/DDBJ databases">
        <title>Draft genome sequence of Paludibacter jiangxiensis strain NM7.</title>
        <authorList>
            <person name="Qiu Y."/>
            <person name="Matsuura N."/>
            <person name="Ohashi A."/>
            <person name="Tourlousse M.D."/>
            <person name="Sekiguchi Y."/>
        </authorList>
    </citation>
    <scope>NUCLEOTIDE SEQUENCE [LARGE SCALE GENOMIC DNA]</scope>
    <source>
        <strain evidence="8">NM7</strain>
    </source>
</reference>
<keyword evidence="4" id="KW-0812">Transmembrane</keyword>
<dbReference type="Pfam" id="PF17678">
    <property type="entry name" value="Glyco_hydro_92N"/>
    <property type="match status" value="1"/>
</dbReference>
<dbReference type="InterPro" id="IPR012939">
    <property type="entry name" value="Glyco_hydro_92"/>
</dbReference>
<dbReference type="InterPro" id="IPR014718">
    <property type="entry name" value="GH-type_carb-bd"/>
</dbReference>
<keyword evidence="4" id="KW-1133">Transmembrane helix</keyword>
<organism evidence="7 8">
    <name type="scientific">Paludibacter jiangxiensis</name>
    <dbReference type="NCBI Taxonomy" id="681398"/>
    <lineage>
        <taxon>Bacteria</taxon>
        <taxon>Pseudomonadati</taxon>
        <taxon>Bacteroidota</taxon>
        <taxon>Bacteroidia</taxon>
        <taxon>Bacteroidales</taxon>
        <taxon>Paludibacteraceae</taxon>
        <taxon>Paludibacter</taxon>
    </lineage>
</organism>
<comment type="cofactor">
    <cofactor evidence="1">
        <name>Ca(2+)</name>
        <dbReference type="ChEBI" id="CHEBI:29108"/>
    </cofactor>
</comment>
<dbReference type="Gene3D" id="2.70.98.10">
    <property type="match status" value="1"/>
</dbReference>
<dbReference type="GO" id="GO:0005975">
    <property type="term" value="P:carbohydrate metabolic process"/>
    <property type="evidence" value="ECO:0007669"/>
    <property type="project" value="InterPro"/>
</dbReference>
<comment type="caution">
    <text evidence="7">The sequence shown here is derived from an EMBL/GenBank/DDBJ whole genome shotgun (WGS) entry which is preliminary data.</text>
</comment>
<keyword evidence="3" id="KW-0106">Calcium</keyword>
<feature type="domain" description="Glycosyl hydrolase family 92 N-terminal" evidence="6">
    <location>
        <begin position="45"/>
        <end position="264"/>
    </location>
</feature>
<dbReference type="Gene3D" id="1.20.1050.60">
    <property type="entry name" value="alpha-1,2-mannosidase"/>
    <property type="match status" value="1"/>
</dbReference>
<gene>
    <name evidence="7" type="ORF">PJIAN_4556</name>
</gene>
<dbReference type="GO" id="GO:0000224">
    <property type="term" value="F:peptide-N4-(N-acetyl-beta-glucosaminyl)asparagine amidase activity"/>
    <property type="evidence" value="ECO:0007669"/>
    <property type="project" value="TreeGrafter"/>
</dbReference>
<dbReference type="InterPro" id="IPR008928">
    <property type="entry name" value="6-hairpin_glycosidase_sf"/>
</dbReference>
<dbReference type="STRING" id="681398.PJIAN_4556"/>
<sequence length="800" mass="91010">MDMVNRKLLFIKCMYVSVFLVLVSFITFAQRPVDKVYPWLDSAHSRWFYFSSACRPFGMVSLFPDNRTDEDWDSGYRYEVDSIQDFSHVHEWQLAGVAVMPVSFDMRDRAKLFNDYSSRFLHSKETVRPGYHSVFLEKYTLRAELTATNRVGFHRYTFQNSKHQGIIFDLGKHLGPSDISEGGFAKVNDYEIRGYVVNAPTFRRSRSATVYFCAVFNRPVKEIILQEGTEQRNGISKWSGKKGVVLLTFANQTKAPLLMKVGVSYTSEEGAAENLKVEAPGWSFDTVRNDAENQWNSMLSRIQIEGGTALQQQRFYTDLWHAIQGRRIISDADGKYTDCTGAQPIVRQLPLDANGKPKFNMYNSDAFWGAQWTLNTLWQLVYPEVAEEFCNSFVEYYKNGGLIPRGPSGGNYTYVMTGASSTPFFVAAWQKGIRGFDIETAYAGLKKNHLPGGMMSKIGYEHNTAKGGGLEFYMEHGYVPYPLSDTIYGMHQDGGAITLENAYQDWCLAQLSRALGKTEDAAYFTRRSENYRNIYNAKERFMVPKDKHGNWQKPFDPLITNKGFEEGNSAEYIWFVPHDLPGLFSLMGGADSAVTRLNKQFEVSEWHRFCNEHPEMAEPGVVEFGAVKAPSAARKFINDQRTWTNYSNQPGTQMAFIFNYAGAPWLTQYWSRMVVDSAYSKVSPYYGYNGDEDQGMMGSLSVLMKLGIFQMTGGCEADPKYELGSPLFPKVTITLNPKYYKSKQFVIETAHNNSQSPYIQSVLLNGKPMNKFYFRHSDIVNGAHLLIDMGAEPNKNWGKE</sequence>
<proteinExistence type="predicted"/>
<evidence type="ECO:0000256" key="3">
    <source>
        <dbReference type="ARBA" id="ARBA00022837"/>
    </source>
</evidence>
<dbReference type="EMBL" id="BDCR01000004">
    <property type="protein sequence ID" value="GAT64013.1"/>
    <property type="molecule type" value="Genomic_DNA"/>
</dbReference>
<accession>A0A161M624</accession>
<dbReference type="RefSeq" id="WP_369691203.1">
    <property type="nucleotide sequence ID" value="NZ_BDCR01000004.1"/>
</dbReference>
<protein>
    <submittedName>
        <fullName evidence="7">Alpha-1,2-mannosidase</fullName>
    </submittedName>
</protein>
<dbReference type="AlphaFoldDB" id="A0A161M624"/>
<evidence type="ECO:0000256" key="4">
    <source>
        <dbReference type="SAM" id="Phobius"/>
    </source>
</evidence>
<reference evidence="8" key="2">
    <citation type="journal article" date="2017" name="Genome Announc.">
        <title>Draft genome sequence of Paludibacter jiangxiensis NM7(T), a propionate-producing fermentative bacterium.</title>
        <authorList>
            <person name="Qiu Y.-L."/>
            <person name="Tourlousse D.M."/>
            <person name="Matsuura N."/>
            <person name="Ohashi A."/>
            <person name="Sekiguchi Y."/>
        </authorList>
    </citation>
    <scope>NUCLEOTIDE SEQUENCE [LARGE SCALE GENOMIC DNA]</scope>
    <source>
        <strain evidence="8">NM7</strain>
    </source>
</reference>
<evidence type="ECO:0000259" key="6">
    <source>
        <dbReference type="Pfam" id="PF17678"/>
    </source>
</evidence>
<keyword evidence="4" id="KW-0472">Membrane</keyword>
<evidence type="ECO:0000313" key="8">
    <source>
        <dbReference type="Proteomes" id="UP000076586"/>
    </source>
</evidence>
<dbReference type="InterPro" id="IPR005887">
    <property type="entry name" value="GH92_a_mannosidase_put"/>
</dbReference>
<dbReference type="PANTHER" id="PTHR12143:SF39">
    <property type="entry name" value="SECRETED PROTEIN"/>
    <property type="match status" value="1"/>
</dbReference>
<feature type="transmembrane region" description="Helical" evidence="4">
    <location>
        <begin position="9"/>
        <end position="29"/>
    </location>
</feature>
<dbReference type="SUPFAM" id="SSF48208">
    <property type="entry name" value="Six-hairpin glycosidases"/>
    <property type="match status" value="1"/>
</dbReference>
<dbReference type="GO" id="GO:0006516">
    <property type="term" value="P:glycoprotein catabolic process"/>
    <property type="evidence" value="ECO:0007669"/>
    <property type="project" value="TreeGrafter"/>
</dbReference>
<feature type="domain" description="Glycosyl hydrolase family 92" evidence="5">
    <location>
        <begin position="271"/>
        <end position="790"/>
    </location>
</feature>
<dbReference type="InterPro" id="IPR041371">
    <property type="entry name" value="GH92_N"/>
</dbReference>
<dbReference type="Pfam" id="PF07971">
    <property type="entry name" value="Glyco_hydro_92"/>
    <property type="match status" value="1"/>
</dbReference>
<evidence type="ECO:0000313" key="7">
    <source>
        <dbReference type="EMBL" id="GAT64013.1"/>
    </source>
</evidence>
<dbReference type="Gene3D" id="1.20.1610.10">
    <property type="entry name" value="alpha-1,2-mannosidases domains"/>
    <property type="match status" value="1"/>
</dbReference>
<dbReference type="GO" id="GO:0030246">
    <property type="term" value="F:carbohydrate binding"/>
    <property type="evidence" value="ECO:0007669"/>
    <property type="project" value="InterPro"/>
</dbReference>
<dbReference type="Gene3D" id="3.30.2080.10">
    <property type="entry name" value="GH92 mannosidase domain"/>
    <property type="match status" value="1"/>
</dbReference>
<evidence type="ECO:0000259" key="5">
    <source>
        <dbReference type="Pfam" id="PF07971"/>
    </source>
</evidence>
<dbReference type="PANTHER" id="PTHR12143">
    <property type="entry name" value="PEPTIDE N-GLYCANASE PNGASE -RELATED"/>
    <property type="match status" value="1"/>
</dbReference>
<comment type="subunit">
    <text evidence="2">Monomer.</text>
</comment>
<dbReference type="NCBIfam" id="TIGR01180">
    <property type="entry name" value="aman2_put"/>
    <property type="match status" value="1"/>
</dbReference>
<name>A0A161M624_9BACT</name>
<keyword evidence="8" id="KW-1185">Reference proteome</keyword>
<dbReference type="GO" id="GO:0005829">
    <property type="term" value="C:cytosol"/>
    <property type="evidence" value="ECO:0007669"/>
    <property type="project" value="TreeGrafter"/>
</dbReference>
<evidence type="ECO:0000256" key="1">
    <source>
        <dbReference type="ARBA" id="ARBA00001913"/>
    </source>
</evidence>